<keyword evidence="4" id="KW-1185">Reference proteome</keyword>
<sequence>MDWIVILLFSSVSAQYYGGYYGRYGWGTPMSVDPYNSANAYAMRGECKMPLIAALAAYSWINWPSYCFSIFRMVVDPAVSGMCVDANMQCPVWASTGQCATNGLMMRRMCALSCGTCALGMEYGMGMGMGAPGLGYGLGTGLGAASLGYAGTGLNPLATPLLGRSIYEQGSSKNFS</sequence>
<feature type="domain" description="ShKT" evidence="2">
    <location>
        <begin position="83"/>
        <end position="117"/>
    </location>
</feature>
<evidence type="ECO:0000259" key="2">
    <source>
        <dbReference type="PROSITE" id="PS51670"/>
    </source>
</evidence>
<protein>
    <submittedName>
        <fullName evidence="3">ShKT domain-containing protein</fullName>
    </submittedName>
</protein>
<dbReference type="SMART" id="SM00254">
    <property type="entry name" value="ShKT"/>
    <property type="match status" value="1"/>
</dbReference>
<evidence type="ECO:0000313" key="4">
    <source>
        <dbReference type="Proteomes" id="UP001331761"/>
    </source>
</evidence>
<reference evidence="3 4" key="1">
    <citation type="submission" date="2019-10" db="EMBL/GenBank/DDBJ databases">
        <title>Assembly and Annotation for the nematode Trichostrongylus colubriformis.</title>
        <authorList>
            <person name="Martin J."/>
        </authorList>
    </citation>
    <scope>NUCLEOTIDE SEQUENCE [LARGE SCALE GENOMIC DNA]</scope>
    <source>
        <strain evidence="3">G859</strain>
        <tissue evidence="3">Whole worm</tissue>
    </source>
</reference>
<evidence type="ECO:0000313" key="3">
    <source>
        <dbReference type="EMBL" id="KAK5974590.1"/>
    </source>
</evidence>
<evidence type="ECO:0000256" key="1">
    <source>
        <dbReference type="PROSITE-ProRule" id="PRU01005"/>
    </source>
</evidence>
<name>A0AAN8FQP9_TRICO</name>
<dbReference type="Pfam" id="PF01549">
    <property type="entry name" value="ShK"/>
    <property type="match status" value="1"/>
</dbReference>
<comment type="caution">
    <text evidence="1">Lacks conserved residue(s) required for the propagation of feature annotation.</text>
</comment>
<gene>
    <name evidence="3" type="ORF">GCK32_016287</name>
</gene>
<dbReference type="Proteomes" id="UP001331761">
    <property type="component" value="Unassembled WGS sequence"/>
</dbReference>
<dbReference type="PROSITE" id="PS51670">
    <property type="entry name" value="SHKT"/>
    <property type="match status" value="1"/>
</dbReference>
<dbReference type="Gene3D" id="1.10.10.1940">
    <property type="match status" value="1"/>
</dbReference>
<keyword evidence="1" id="KW-1015">Disulfide bond</keyword>
<proteinExistence type="predicted"/>
<organism evidence="3 4">
    <name type="scientific">Trichostrongylus colubriformis</name>
    <name type="common">Black scour worm</name>
    <dbReference type="NCBI Taxonomy" id="6319"/>
    <lineage>
        <taxon>Eukaryota</taxon>
        <taxon>Metazoa</taxon>
        <taxon>Ecdysozoa</taxon>
        <taxon>Nematoda</taxon>
        <taxon>Chromadorea</taxon>
        <taxon>Rhabditida</taxon>
        <taxon>Rhabditina</taxon>
        <taxon>Rhabditomorpha</taxon>
        <taxon>Strongyloidea</taxon>
        <taxon>Trichostrongylidae</taxon>
        <taxon>Trichostrongylus</taxon>
    </lineage>
</organism>
<accession>A0AAN8FQP9</accession>
<dbReference type="EMBL" id="WIXE01014067">
    <property type="protein sequence ID" value="KAK5974590.1"/>
    <property type="molecule type" value="Genomic_DNA"/>
</dbReference>
<dbReference type="AlphaFoldDB" id="A0AAN8FQP9"/>
<dbReference type="InterPro" id="IPR003582">
    <property type="entry name" value="ShKT_dom"/>
</dbReference>
<feature type="disulfide bond" evidence="1">
    <location>
        <begin position="83"/>
        <end position="117"/>
    </location>
</feature>
<comment type="caution">
    <text evidence="3">The sequence shown here is derived from an EMBL/GenBank/DDBJ whole genome shotgun (WGS) entry which is preliminary data.</text>
</comment>